<keyword evidence="1" id="KW-0479">Metal-binding</keyword>
<dbReference type="InterPro" id="IPR036163">
    <property type="entry name" value="HMA_dom_sf"/>
</dbReference>
<feature type="domain" description="HMA" evidence="2">
    <location>
        <begin position="1"/>
        <end position="64"/>
    </location>
</feature>
<dbReference type="OrthoDB" id="9813965at2"/>
<name>A0A2K1P983_9BACT</name>
<dbReference type="PROSITE" id="PS01047">
    <property type="entry name" value="HMA_1"/>
    <property type="match status" value="1"/>
</dbReference>
<evidence type="ECO:0000256" key="1">
    <source>
        <dbReference type="ARBA" id="ARBA00022723"/>
    </source>
</evidence>
<evidence type="ECO:0000259" key="2">
    <source>
        <dbReference type="PROSITE" id="PS50846"/>
    </source>
</evidence>
<dbReference type="SUPFAM" id="SSF55008">
    <property type="entry name" value="HMA, heavy metal-associated domain"/>
    <property type="match status" value="1"/>
</dbReference>
<comment type="caution">
    <text evidence="3">The sequence shown here is derived from an EMBL/GenBank/DDBJ whole genome shotgun (WGS) entry which is preliminary data.</text>
</comment>
<dbReference type="Proteomes" id="UP000236199">
    <property type="component" value="Unassembled WGS sequence"/>
</dbReference>
<dbReference type="GO" id="GO:0046872">
    <property type="term" value="F:metal ion binding"/>
    <property type="evidence" value="ECO:0007669"/>
    <property type="project" value="UniProtKB-KW"/>
</dbReference>
<sequence>MKYVFDVPDMSCEHCKMNIEKQLKSSGIVQNFNVDLENKKVEVETFQEPEKIENLLNEIGYPPKLVRQE</sequence>
<evidence type="ECO:0000313" key="3">
    <source>
        <dbReference type="EMBL" id="PNR99365.1"/>
    </source>
</evidence>
<dbReference type="Pfam" id="PF00403">
    <property type="entry name" value="HMA"/>
    <property type="match status" value="1"/>
</dbReference>
<gene>
    <name evidence="3" type="ORF">X928_07585</name>
</gene>
<protein>
    <submittedName>
        <fullName evidence="3">Heavy metal transporter</fullName>
    </submittedName>
</protein>
<dbReference type="InterPro" id="IPR006121">
    <property type="entry name" value="HMA_dom"/>
</dbReference>
<dbReference type="CDD" id="cd00371">
    <property type="entry name" value="HMA"/>
    <property type="match status" value="1"/>
</dbReference>
<dbReference type="RefSeq" id="WP_103079148.1">
    <property type="nucleotide sequence ID" value="NZ_AZRM01000036.1"/>
</dbReference>
<dbReference type="AlphaFoldDB" id="A0A2K1P983"/>
<organism evidence="3 4">
    <name type="scientific">Petrotoga miotherma DSM 10691</name>
    <dbReference type="NCBI Taxonomy" id="1434326"/>
    <lineage>
        <taxon>Bacteria</taxon>
        <taxon>Thermotogati</taxon>
        <taxon>Thermotogota</taxon>
        <taxon>Thermotogae</taxon>
        <taxon>Petrotogales</taxon>
        <taxon>Petrotogaceae</taxon>
        <taxon>Petrotoga</taxon>
    </lineage>
</organism>
<proteinExistence type="predicted"/>
<dbReference type="InterPro" id="IPR017969">
    <property type="entry name" value="Heavy-metal-associated_CS"/>
</dbReference>
<evidence type="ECO:0000313" key="4">
    <source>
        <dbReference type="Proteomes" id="UP000236199"/>
    </source>
</evidence>
<dbReference type="EMBL" id="AZRM01000036">
    <property type="protein sequence ID" value="PNR99365.1"/>
    <property type="molecule type" value="Genomic_DNA"/>
</dbReference>
<accession>A0A2K1P983</accession>
<reference evidence="3 4" key="1">
    <citation type="submission" date="2013-12" db="EMBL/GenBank/DDBJ databases">
        <title>Comparative genomics of Petrotoga isolates.</title>
        <authorList>
            <person name="Nesbo C.L."/>
            <person name="Charchuk R."/>
            <person name="Chow K."/>
        </authorList>
    </citation>
    <scope>NUCLEOTIDE SEQUENCE [LARGE SCALE GENOMIC DNA]</scope>
    <source>
        <strain evidence="3 4">DSM 10691</strain>
    </source>
</reference>
<dbReference type="PROSITE" id="PS50846">
    <property type="entry name" value="HMA_2"/>
    <property type="match status" value="1"/>
</dbReference>
<keyword evidence="4" id="KW-1185">Reference proteome</keyword>
<dbReference type="Gene3D" id="3.30.70.100">
    <property type="match status" value="1"/>
</dbReference>